<dbReference type="RefSeq" id="WP_188689949.1">
    <property type="nucleotide sequence ID" value="NZ_BMLX01000005.1"/>
</dbReference>
<evidence type="ECO:0000259" key="5">
    <source>
        <dbReference type="Pfam" id="PF13407"/>
    </source>
</evidence>
<dbReference type="InterPro" id="IPR025997">
    <property type="entry name" value="SBP_2_dom"/>
</dbReference>
<dbReference type="InterPro" id="IPR028082">
    <property type="entry name" value="Peripla_BP_I"/>
</dbReference>
<dbReference type="NCBIfam" id="TIGR02634">
    <property type="entry name" value="xylF"/>
    <property type="match status" value="1"/>
</dbReference>
<evidence type="ECO:0000256" key="3">
    <source>
        <dbReference type="ARBA" id="ARBA00022729"/>
    </source>
</evidence>
<feature type="signal peptide" evidence="4">
    <location>
        <begin position="1"/>
        <end position="27"/>
    </location>
</feature>
<evidence type="ECO:0000256" key="1">
    <source>
        <dbReference type="ARBA" id="ARBA00004418"/>
    </source>
</evidence>
<dbReference type="InterPro" id="IPR013456">
    <property type="entry name" value="XylF"/>
</dbReference>
<accession>A0ABQ2PDQ2</accession>
<dbReference type="Pfam" id="PF13407">
    <property type="entry name" value="Peripla_BP_4"/>
    <property type="match status" value="1"/>
</dbReference>
<keyword evidence="3 4" id="KW-0732">Signal</keyword>
<comment type="subcellular location">
    <subcellularLocation>
        <location evidence="1">Periplasm</location>
    </subcellularLocation>
</comment>
<comment type="caution">
    <text evidence="6">The sequence shown here is derived from an EMBL/GenBank/DDBJ whole genome shotgun (WGS) entry which is preliminary data.</text>
</comment>
<organism evidence="6 7">
    <name type="scientific">Silvimonas iriomotensis</name>
    <dbReference type="NCBI Taxonomy" id="449662"/>
    <lineage>
        <taxon>Bacteria</taxon>
        <taxon>Pseudomonadati</taxon>
        <taxon>Pseudomonadota</taxon>
        <taxon>Betaproteobacteria</taxon>
        <taxon>Neisseriales</taxon>
        <taxon>Chitinibacteraceae</taxon>
        <taxon>Silvimonas</taxon>
    </lineage>
</organism>
<keyword evidence="7" id="KW-1185">Reference proteome</keyword>
<dbReference type="Proteomes" id="UP000637267">
    <property type="component" value="Unassembled WGS sequence"/>
</dbReference>
<name>A0ABQ2PDQ2_9NEIS</name>
<dbReference type="SUPFAM" id="SSF53822">
    <property type="entry name" value="Periplasmic binding protein-like I"/>
    <property type="match status" value="1"/>
</dbReference>
<dbReference type="EMBL" id="BMLX01000005">
    <property type="protein sequence ID" value="GGP23280.1"/>
    <property type="molecule type" value="Genomic_DNA"/>
</dbReference>
<evidence type="ECO:0000256" key="4">
    <source>
        <dbReference type="SAM" id="SignalP"/>
    </source>
</evidence>
<dbReference type="CDD" id="cd19991">
    <property type="entry name" value="PBP1_ABC_xylose_binding"/>
    <property type="match status" value="1"/>
</dbReference>
<dbReference type="InterPro" id="IPR050555">
    <property type="entry name" value="Bact_Solute-Bind_Prot2"/>
</dbReference>
<evidence type="ECO:0000313" key="6">
    <source>
        <dbReference type="EMBL" id="GGP23280.1"/>
    </source>
</evidence>
<dbReference type="PANTHER" id="PTHR30036">
    <property type="entry name" value="D-XYLOSE-BINDING PERIPLASMIC PROTEIN"/>
    <property type="match status" value="1"/>
</dbReference>
<dbReference type="Gene3D" id="3.40.50.2300">
    <property type="match status" value="2"/>
</dbReference>
<evidence type="ECO:0000313" key="7">
    <source>
        <dbReference type="Proteomes" id="UP000637267"/>
    </source>
</evidence>
<comment type="similarity">
    <text evidence="2">Belongs to the bacterial solute-binding protein 2 family.</text>
</comment>
<proteinExistence type="inferred from homology"/>
<gene>
    <name evidence="6" type="primary">xylF</name>
    <name evidence="6" type="ORF">GCM10010970_32800</name>
</gene>
<feature type="chain" id="PRO_5046299249" evidence="4">
    <location>
        <begin position="28"/>
        <end position="339"/>
    </location>
</feature>
<feature type="domain" description="Periplasmic binding protein" evidence="5">
    <location>
        <begin position="34"/>
        <end position="291"/>
    </location>
</feature>
<sequence>MKARLITTLLASTLTSVMLFAAPAAHASKDKPVIGFSIDDLRVERWARDRDFFVAAAEKQGAKVFVQSADASEQRQISQIENLISRGVDAIVIVPFNGKVLTNTIAEAKKAGIKVVAYDRLINDADIDAYITFDNTKVGEMQAEGVLKFKNKGNFYLLGGAPTDNNARMLRDGQMKVLKPYIDKGDIKIVGQQWVDEWSPQKALNIVEDALTANQNKIDAIVASNDGTAGGAIQALAAQKLAGKVPVSGQDADLAAVKRVIGGTQAMTVYKPLKLIATEAAQLTINLVQDKPVKFDTQLDNGKKKVNTILLKPTMLTKDNAADILVKDGFYTQAQLAAQ</sequence>
<protein>
    <submittedName>
        <fullName evidence="6">D-xylose ABC transporter substrate-binding protein</fullName>
    </submittedName>
</protein>
<dbReference type="PANTHER" id="PTHR30036:SF1">
    <property type="entry name" value="D-XYLOSE-BINDING PERIPLASMIC PROTEIN"/>
    <property type="match status" value="1"/>
</dbReference>
<evidence type="ECO:0000256" key="2">
    <source>
        <dbReference type="ARBA" id="ARBA00007639"/>
    </source>
</evidence>
<reference evidence="7" key="1">
    <citation type="journal article" date="2019" name="Int. J. Syst. Evol. Microbiol.">
        <title>The Global Catalogue of Microorganisms (GCM) 10K type strain sequencing project: providing services to taxonomists for standard genome sequencing and annotation.</title>
        <authorList>
            <consortium name="The Broad Institute Genomics Platform"/>
            <consortium name="The Broad Institute Genome Sequencing Center for Infectious Disease"/>
            <person name="Wu L."/>
            <person name="Ma J."/>
        </authorList>
    </citation>
    <scope>NUCLEOTIDE SEQUENCE [LARGE SCALE GENOMIC DNA]</scope>
    <source>
        <strain evidence="7">CGMCC 1.8859</strain>
    </source>
</reference>